<dbReference type="Proteomes" id="UP000026961">
    <property type="component" value="Chromosome 2"/>
</dbReference>
<dbReference type="EnsemblPlants" id="OGLUM02G22210.1">
    <property type="protein sequence ID" value="OGLUM02G22210.1"/>
    <property type="gene ID" value="OGLUM02G22210"/>
</dbReference>
<dbReference type="AlphaFoldDB" id="A0A0D9YU53"/>
<organism evidence="1">
    <name type="scientific">Oryza glumipatula</name>
    <dbReference type="NCBI Taxonomy" id="40148"/>
    <lineage>
        <taxon>Eukaryota</taxon>
        <taxon>Viridiplantae</taxon>
        <taxon>Streptophyta</taxon>
        <taxon>Embryophyta</taxon>
        <taxon>Tracheophyta</taxon>
        <taxon>Spermatophyta</taxon>
        <taxon>Magnoliopsida</taxon>
        <taxon>Liliopsida</taxon>
        <taxon>Poales</taxon>
        <taxon>Poaceae</taxon>
        <taxon>BOP clade</taxon>
        <taxon>Oryzoideae</taxon>
        <taxon>Oryzeae</taxon>
        <taxon>Oryzinae</taxon>
        <taxon>Oryza</taxon>
    </lineage>
</organism>
<dbReference type="STRING" id="40148.A0A0D9YU53"/>
<evidence type="ECO:0000313" key="2">
    <source>
        <dbReference type="Proteomes" id="UP000026961"/>
    </source>
</evidence>
<dbReference type="Gramene" id="OGLUM02G22210.1">
    <property type="protein sequence ID" value="OGLUM02G22210.1"/>
    <property type="gene ID" value="OGLUM02G22210"/>
</dbReference>
<evidence type="ECO:0000313" key="1">
    <source>
        <dbReference type="EnsemblPlants" id="OGLUM02G22210.1"/>
    </source>
</evidence>
<name>A0A0D9YU53_9ORYZ</name>
<proteinExistence type="predicted"/>
<keyword evidence="2" id="KW-1185">Reference proteome</keyword>
<accession>A0A0D9YU53</accession>
<reference evidence="1" key="1">
    <citation type="submission" date="2015-04" db="UniProtKB">
        <authorList>
            <consortium name="EnsemblPlants"/>
        </authorList>
    </citation>
    <scope>IDENTIFICATION</scope>
</reference>
<reference evidence="1" key="2">
    <citation type="submission" date="2018-05" db="EMBL/GenBank/DDBJ databases">
        <title>OgluRS3 (Oryza glumaepatula Reference Sequence Version 3).</title>
        <authorList>
            <person name="Zhang J."/>
            <person name="Kudrna D."/>
            <person name="Lee S."/>
            <person name="Talag J."/>
            <person name="Welchert J."/>
            <person name="Wing R.A."/>
        </authorList>
    </citation>
    <scope>NUCLEOTIDE SEQUENCE [LARGE SCALE GENOMIC DNA]</scope>
</reference>
<sequence length="149" mass="15853">MSFQAQQRAIAPWLLAFPCDGGRQAGSQRRRRASDCFLLGWEPPFGCLGILAGIGATGTNVYGVVHLHAFAMASCCRGSYQEVTAGKKYRVNMAQLPAVPWWGACGRDGVWPGGGGRAVRDRPAVSRARLAGCLPVPLARLLSIAARVS</sequence>
<protein>
    <submittedName>
        <fullName evidence="1">Uncharacterized protein</fullName>
    </submittedName>
</protein>
<dbReference type="HOGENOM" id="CLU_1752575_0_0_1"/>